<proteinExistence type="evidence at protein level"/>
<dbReference type="GO" id="GO:0017000">
    <property type="term" value="P:antibiotic biosynthetic process"/>
    <property type="evidence" value="ECO:0007669"/>
    <property type="project" value="UniProtKB-ARBA"/>
</dbReference>
<dbReference type="PDB" id="4RIG">
    <property type="method" value="X-ray"/>
    <property type="resolution" value="1.90 A"/>
    <property type="chains" value="A/B=38-50, A/B=293-293"/>
</dbReference>
<dbReference type="EvolutionaryTrace" id="Q9RPA7"/>
<comment type="similarity">
    <text evidence="1">Belongs to the glycosyltransferase 28 family.</text>
</comment>
<feature type="domain" description="Erythromycin biosynthesis protein CIII-like N-terminal" evidence="5">
    <location>
        <begin position="10"/>
        <end position="205"/>
    </location>
</feature>
<evidence type="ECO:0000256" key="1">
    <source>
        <dbReference type="ARBA" id="ARBA00006962"/>
    </source>
</evidence>
<keyword evidence="2" id="KW-0328">Glycosyltransferase</keyword>
<reference evidence="8 9" key="3">
    <citation type="journal article" date="2015" name="Angew. Chem. Int. Ed.">
        <title>Structural characterization of O- and C-glycosylating variants of the landomycin glycosyltransferase LanGT2.</title>
        <authorList>
            <person name="Tam H.K."/>
            <person name="Harle J."/>
            <person name="Gerhardt S."/>
            <person name="Rohr J."/>
            <person name="Wang G."/>
            <person name="Thorson J.S."/>
            <person name="Bigot A."/>
            <person name="Lutterbeck M."/>
            <person name="Seiche W."/>
            <person name="Breit B."/>
            <person name="Bechthold A."/>
            <person name="Einsle O."/>
        </authorList>
    </citation>
    <scope>X-RAY CRYSTALLOGRAPHY (1.90 ANGSTROMS) OF 38-50 AND 293-293</scope>
</reference>
<dbReference type="PDBsum" id="2P6P"/>
<dbReference type="PDBsum" id="4RII"/>
<dbReference type="CDD" id="cd03784">
    <property type="entry name" value="GT1_Gtf-like"/>
    <property type="match status" value="1"/>
</dbReference>
<dbReference type="PDBsum" id="4RIH"/>
<evidence type="ECO:0000259" key="5">
    <source>
        <dbReference type="Pfam" id="PF21036"/>
    </source>
</evidence>
<protein>
    <submittedName>
        <fullName evidence="6">Glycosyl transferase</fullName>
    </submittedName>
</protein>
<evidence type="ECO:0007829" key="8">
    <source>
        <dbReference type="PDB" id="4RIG"/>
    </source>
</evidence>
<dbReference type="PDB" id="4RIH">
    <property type="method" value="X-ray"/>
    <property type="resolution" value="2.22 A"/>
    <property type="chains" value="A/B=38-50, A/B=293-293"/>
</dbReference>
<evidence type="ECO:0000256" key="3">
    <source>
        <dbReference type="ARBA" id="ARBA00022679"/>
    </source>
</evidence>
<dbReference type="PDB" id="4RII">
    <property type="method" value="X-ray"/>
    <property type="resolution" value="2.00 A"/>
    <property type="chains" value="A/B=38-50, A/B=293-293"/>
</dbReference>
<gene>
    <name evidence="6" type="primary">urdGT2</name>
</gene>
<dbReference type="Pfam" id="PF21036">
    <property type="entry name" value="EryCIII-like_N"/>
    <property type="match status" value="1"/>
</dbReference>
<dbReference type="InterPro" id="IPR048284">
    <property type="entry name" value="EryCIII-like_N"/>
</dbReference>
<accession>Q9RPA7</accession>
<dbReference type="KEGG" id="ag:AAF00209"/>
<dbReference type="AlphaFoldDB" id="Q9RPA7"/>
<evidence type="ECO:0007829" key="7">
    <source>
        <dbReference type="PDB" id="2P6P"/>
    </source>
</evidence>
<dbReference type="InterPro" id="IPR002213">
    <property type="entry name" value="UDP_glucos_trans"/>
</dbReference>
<dbReference type="Pfam" id="PF06722">
    <property type="entry name" value="EryCIII-like_C"/>
    <property type="match status" value="1"/>
</dbReference>
<dbReference type="GO" id="GO:0008194">
    <property type="term" value="F:UDP-glycosyltransferase activity"/>
    <property type="evidence" value="ECO:0007669"/>
    <property type="project" value="InterPro"/>
</dbReference>
<evidence type="ECO:0000256" key="2">
    <source>
        <dbReference type="ARBA" id="ARBA00022676"/>
    </source>
</evidence>
<dbReference type="Gene3D" id="3.40.50.2000">
    <property type="entry name" value="Glycogen Phosphorylase B"/>
    <property type="match status" value="2"/>
</dbReference>
<dbReference type="InterPro" id="IPR010610">
    <property type="entry name" value="EryCIII-like_C"/>
</dbReference>
<dbReference type="InterPro" id="IPR050426">
    <property type="entry name" value="Glycosyltransferase_28"/>
</dbReference>
<dbReference type="PANTHER" id="PTHR48050:SF13">
    <property type="entry name" value="STEROL 3-BETA-GLUCOSYLTRANSFERASE UGT80A2"/>
    <property type="match status" value="1"/>
</dbReference>
<keyword evidence="3 6" id="KW-0808">Transferase</keyword>
<sequence>MFALAPLATAARNAGHQVVMAANQDMGPVVTGVGLPAVATTDLPIRHFITTDREGRPEAIPSDPVAQARFTGRWFARMAASSLPRMLDFSRAWRPDLIVGGTMSYVAPLLALHLGVPHARQTWDAVDADGIHPGADAELRPELSELGLERLPAPDLFIDICPPSLRPANAAPARMMRHVATSRQCPLEPWMYTRDTRQRVLVTSGSRVAKESYDRNFDFLRGLAKDLVRWDVELIVAAPDTVAEALRAEVPQARVGWTPLDVVAPTCDLLVHHAGGVSTLTGLSAGEPQLLIPKGSVLEAPARRVADYGAAIALLPGEDSTEAIADSCQELHAKDTYARRAQDLSREISGMPLPATVVTALEQLA</sequence>
<evidence type="ECO:0007829" key="9">
    <source>
        <dbReference type="PDB" id="4RIH"/>
    </source>
</evidence>
<dbReference type="SMR" id="Q9RPA7"/>
<dbReference type="PDBsum" id="4RIG"/>
<dbReference type="PANTHER" id="PTHR48050">
    <property type="entry name" value="STEROL 3-BETA-GLUCOSYLTRANSFERASE"/>
    <property type="match status" value="1"/>
</dbReference>
<keyword evidence="7 8" id="KW-0002">3D-structure</keyword>
<dbReference type="SUPFAM" id="SSF53756">
    <property type="entry name" value="UDP-Glycosyltransferase/glycogen phosphorylase"/>
    <property type="match status" value="1"/>
</dbReference>
<dbReference type="PDB" id="2P6P">
    <property type="method" value="X-ray"/>
    <property type="resolution" value="1.88 A"/>
    <property type="chains" value="A/B=1-365"/>
</dbReference>
<feature type="domain" description="Erythromycin biosynthesis protein CIII-like C-terminal" evidence="4">
    <location>
        <begin position="225"/>
        <end position="364"/>
    </location>
</feature>
<evidence type="ECO:0000313" key="6">
    <source>
        <dbReference type="EMBL" id="AAF00209.1"/>
    </source>
</evidence>
<reference evidence="7" key="2">
    <citation type="journal article" date="2007" name="J. Mol. Biol.">
        <title>Structure and action of the C-C bond-forming glycosyltransferase UrdGT2 involved in the biosynthesis of the antibiotic urdamycin.</title>
        <authorList>
            <person name="Mittler M."/>
            <person name="Bechthold A."/>
            <person name="Schulz G.E."/>
        </authorList>
    </citation>
    <scope>X-RAY CRYSTALLOGRAPHY (1.88 ANGSTROMS)</scope>
</reference>
<evidence type="ECO:0000259" key="4">
    <source>
        <dbReference type="Pfam" id="PF06722"/>
    </source>
</evidence>
<organism evidence="6">
    <name type="scientific">Streptomyces fradiae</name>
    <name type="common">Streptomyces roseoflavus</name>
    <dbReference type="NCBI Taxonomy" id="1906"/>
    <lineage>
        <taxon>Bacteria</taxon>
        <taxon>Bacillati</taxon>
        <taxon>Actinomycetota</taxon>
        <taxon>Actinomycetes</taxon>
        <taxon>Kitasatosporales</taxon>
        <taxon>Streptomycetaceae</taxon>
        <taxon>Streptomyces</taxon>
    </lineage>
</organism>
<name>Q9RPA7_STRFR</name>
<reference evidence="6" key="1">
    <citation type="journal article" date="2000" name="Microbiology">
        <title>Two new tailoring enzymes, a glycosyltransferase and an oxygenase, involved in biosynthesis of the angucycline antibiotic urdamycin A in Streptomyces fradiae Tu2717.</title>
        <authorList>
            <person name="Faust B."/>
            <person name="Hoffmeister D."/>
            <person name="Weitnauer G."/>
            <person name="Westrich L."/>
            <person name="Haag S."/>
            <person name="Schneider P."/>
            <person name="Decker H."/>
            <person name="Kunzel E."/>
            <person name="Rohr J."/>
            <person name="Bechthold A."/>
        </authorList>
    </citation>
    <scope>NUCLEOTIDE SEQUENCE</scope>
    <source>
        <strain evidence="6">T#2717</strain>
    </source>
</reference>
<dbReference type="EMBL" id="AF164960">
    <property type="protein sequence ID" value="AAF00209.1"/>
    <property type="molecule type" value="Genomic_DNA"/>
</dbReference>
<dbReference type="CAZy" id="GT1">
    <property type="family name" value="Glycosyltransferase Family 1"/>
</dbReference>
<dbReference type="GO" id="GO:0016758">
    <property type="term" value="F:hexosyltransferase activity"/>
    <property type="evidence" value="ECO:0007669"/>
    <property type="project" value="UniProtKB-ARBA"/>
</dbReference>